<protein>
    <submittedName>
        <fullName evidence="1">Uncharacterized protein</fullName>
    </submittedName>
</protein>
<name>A0ABS4B075_9PROT</name>
<evidence type="ECO:0000313" key="2">
    <source>
        <dbReference type="Proteomes" id="UP000680815"/>
    </source>
</evidence>
<reference evidence="1 2" key="1">
    <citation type="submission" date="2021-03" db="EMBL/GenBank/DDBJ databases">
        <authorList>
            <person name="So Y."/>
        </authorList>
    </citation>
    <scope>NUCLEOTIDE SEQUENCE [LARGE SCALE GENOMIC DNA]</scope>
    <source>
        <strain evidence="1 2">PWR1</strain>
    </source>
</reference>
<dbReference type="Proteomes" id="UP000680815">
    <property type="component" value="Unassembled WGS sequence"/>
</dbReference>
<accession>A0ABS4B075</accession>
<gene>
    <name evidence="1" type="ORF">J5Y09_24030</name>
</gene>
<comment type="caution">
    <text evidence="1">The sequence shown here is derived from an EMBL/GenBank/DDBJ whole genome shotgun (WGS) entry which is preliminary data.</text>
</comment>
<keyword evidence="2" id="KW-1185">Reference proteome</keyword>
<dbReference type="EMBL" id="JAGIYZ010000052">
    <property type="protein sequence ID" value="MBP0467013.1"/>
    <property type="molecule type" value="Genomic_DNA"/>
</dbReference>
<dbReference type="RefSeq" id="WP_209354385.1">
    <property type="nucleotide sequence ID" value="NZ_JAGIYZ010000052.1"/>
</dbReference>
<sequence>MDTTNRDGRANIVTRDGLKAITTRDAPGATERAISVVHTSEGMAVHSDQPGAKVEVSQDKDGVISVVETLADGKPGETLTIPVVVPPAEAEAKKA</sequence>
<organism evidence="1 2">
    <name type="scientific">Roseomonas nitratireducens</name>
    <dbReference type="NCBI Taxonomy" id="2820810"/>
    <lineage>
        <taxon>Bacteria</taxon>
        <taxon>Pseudomonadati</taxon>
        <taxon>Pseudomonadota</taxon>
        <taxon>Alphaproteobacteria</taxon>
        <taxon>Acetobacterales</taxon>
        <taxon>Roseomonadaceae</taxon>
        <taxon>Roseomonas</taxon>
    </lineage>
</organism>
<evidence type="ECO:0000313" key="1">
    <source>
        <dbReference type="EMBL" id="MBP0467013.1"/>
    </source>
</evidence>
<proteinExistence type="predicted"/>